<dbReference type="Pfam" id="PF13740">
    <property type="entry name" value="ACT_6"/>
    <property type="match status" value="1"/>
</dbReference>
<dbReference type="InterPro" id="IPR050990">
    <property type="entry name" value="UPF0237/GcvR_regulator"/>
</dbReference>
<accession>A0A4R2K504</accession>
<evidence type="ECO:0000313" key="3">
    <source>
        <dbReference type="EMBL" id="TCO68291.1"/>
    </source>
</evidence>
<keyword evidence="4" id="KW-1185">Reference proteome</keyword>
<feature type="domain" description="ACT" evidence="2">
    <location>
        <begin position="4"/>
        <end position="78"/>
    </location>
</feature>
<sequence length="90" mass="9960">MKSVVTVIGKDKIGIIAKVSSVLAENHINISDISQTILQDYFTMIMIVDLTKASSNFKTIQNKLEAVGQDIGISIKIQHENIFNSMHKIS</sequence>
<dbReference type="CDD" id="cd04872">
    <property type="entry name" value="ACT_1ZPV"/>
    <property type="match status" value="1"/>
</dbReference>
<evidence type="ECO:0000256" key="1">
    <source>
        <dbReference type="HAMAP-Rule" id="MF_01054"/>
    </source>
</evidence>
<dbReference type="AlphaFoldDB" id="A0A4R2K504"/>
<dbReference type="InterPro" id="IPR045865">
    <property type="entry name" value="ACT-like_dom_sf"/>
</dbReference>
<dbReference type="InterPro" id="IPR002912">
    <property type="entry name" value="ACT_dom"/>
</dbReference>
<evidence type="ECO:0000259" key="2">
    <source>
        <dbReference type="PROSITE" id="PS51671"/>
    </source>
</evidence>
<dbReference type="Proteomes" id="UP000294919">
    <property type="component" value="Unassembled WGS sequence"/>
</dbReference>
<dbReference type="FunFam" id="3.30.70.260:FF:000032">
    <property type="entry name" value="UPF0237 protein SP_0238"/>
    <property type="match status" value="1"/>
</dbReference>
<evidence type="ECO:0000313" key="4">
    <source>
        <dbReference type="Proteomes" id="UP000294919"/>
    </source>
</evidence>
<gene>
    <name evidence="3" type="ORF">EV214_1453</name>
</gene>
<dbReference type="PROSITE" id="PS51671">
    <property type="entry name" value="ACT"/>
    <property type="match status" value="1"/>
</dbReference>
<protein>
    <recommendedName>
        <fullName evidence="1">UPF0237 protein EV214_1453</fullName>
    </recommendedName>
</protein>
<reference evidence="3 4" key="1">
    <citation type="submission" date="2019-03" db="EMBL/GenBank/DDBJ databases">
        <title>Genomic Encyclopedia of Type Strains, Phase IV (KMG-IV): sequencing the most valuable type-strain genomes for metagenomic binning, comparative biology and taxonomic classification.</title>
        <authorList>
            <person name="Goeker M."/>
        </authorList>
    </citation>
    <scope>NUCLEOTIDE SEQUENCE [LARGE SCALE GENOMIC DNA]</scope>
    <source>
        <strain evidence="3 4">DSM 102940</strain>
    </source>
</reference>
<dbReference type="NCBIfam" id="NF001220">
    <property type="entry name" value="PRK00194.1"/>
    <property type="match status" value="1"/>
</dbReference>
<dbReference type="InterPro" id="IPR022986">
    <property type="entry name" value="UPF0237_ACT"/>
</dbReference>
<proteinExistence type="inferred from homology"/>
<dbReference type="PANTHER" id="PTHR34875:SF6">
    <property type="entry name" value="UPF0237 PROTEIN MJ1558"/>
    <property type="match status" value="1"/>
</dbReference>
<dbReference type="RefSeq" id="WP_132248218.1">
    <property type="nucleotide sequence ID" value="NZ_SLWV01000045.1"/>
</dbReference>
<dbReference type="OrthoDB" id="9803078at2"/>
<comment type="caution">
    <text evidence="3">The sequence shown here is derived from an EMBL/GenBank/DDBJ whole genome shotgun (WGS) entry which is preliminary data.</text>
</comment>
<comment type="similarity">
    <text evidence="1">Belongs to the UPF0237 family.</text>
</comment>
<name>A0A4R2K504_9FIRM</name>
<dbReference type="SUPFAM" id="SSF55021">
    <property type="entry name" value="ACT-like"/>
    <property type="match status" value="1"/>
</dbReference>
<organism evidence="3 4">
    <name type="scientific">Marinisporobacter balticus</name>
    <dbReference type="NCBI Taxonomy" id="2018667"/>
    <lineage>
        <taxon>Bacteria</taxon>
        <taxon>Bacillati</taxon>
        <taxon>Bacillota</taxon>
        <taxon>Clostridia</taxon>
        <taxon>Peptostreptococcales</taxon>
        <taxon>Thermotaleaceae</taxon>
        <taxon>Marinisporobacter</taxon>
    </lineage>
</organism>
<dbReference type="Gene3D" id="3.30.70.260">
    <property type="match status" value="1"/>
</dbReference>
<dbReference type="HAMAP" id="MF_01054">
    <property type="entry name" value="UPF0237"/>
    <property type="match status" value="1"/>
</dbReference>
<dbReference type="EMBL" id="SLWV01000045">
    <property type="protein sequence ID" value="TCO68291.1"/>
    <property type="molecule type" value="Genomic_DNA"/>
</dbReference>
<dbReference type="PANTHER" id="PTHR34875">
    <property type="entry name" value="UPF0237 PROTEIN MJ1558"/>
    <property type="match status" value="1"/>
</dbReference>